<evidence type="ECO:0000256" key="1">
    <source>
        <dbReference type="SAM" id="MobiDB-lite"/>
    </source>
</evidence>
<dbReference type="RefSeq" id="WP_169147575.1">
    <property type="nucleotide sequence ID" value="NZ_JABBGA010000021.1"/>
</dbReference>
<name>A0A848GA66_9RHOO</name>
<dbReference type="AlphaFoldDB" id="A0A848GA66"/>
<accession>A0A848GA66</accession>
<protein>
    <submittedName>
        <fullName evidence="2">Uncharacterized protein</fullName>
    </submittedName>
</protein>
<dbReference type="Proteomes" id="UP000580043">
    <property type="component" value="Unassembled WGS sequence"/>
</dbReference>
<feature type="region of interest" description="Disordered" evidence="1">
    <location>
        <begin position="39"/>
        <end position="75"/>
    </location>
</feature>
<gene>
    <name evidence="2" type="ORF">HHL15_19970</name>
</gene>
<keyword evidence="3" id="KW-1185">Reference proteome</keyword>
<evidence type="ECO:0000313" key="2">
    <source>
        <dbReference type="EMBL" id="NML28042.1"/>
    </source>
</evidence>
<sequence>MPYTSIRILLPITLLVAGPGVRAEPLGRLFFTPAERARMEQPLSRAEPPSPPPRLDGIITRSEGPPTLFLDGKATPGEASRIRLRDSSALITTADGRTHRLRVGTPPASPP</sequence>
<proteinExistence type="predicted"/>
<reference evidence="2 3" key="1">
    <citation type="submission" date="2020-04" db="EMBL/GenBank/DDBJ databases">
        <title>Zoogloea sp. G-4-1-14 isolated from soil.</title>
        <authorList>
            <person name="Dahal R.H."/>
        </authorList>
    </citation>
    <scope>NUCLEOTIDE SEQUENCE [LARGE SCALE GENOMIC DNA]</scope>
    <source>
        <strain evidence="2 3">G-4-1-14</strain>
    </source>
</reference>
<organism evidence="2 3">
    <name type="scientific">Zoogloea dura</name>
    <dbReference type="NCBI Taxonomy" id="2728840"/>
    <lineage>
        <taxon>Bacteria</taxon>
        <taxon>Pseudomonadati</taxon>
        <taxon>Pseudomonadota</taxon>
        <taxon>Betaproteobacteria</taxon>
        <taxon>Rhodocyclales</taxon>
        <taxon>Zoogloeaceae</taxon>
        <taxon>Zoogloea</taxon>
    </lineage>
</organism>
<dbReference type="EMBL" id="JABBGA010000021">
    <property type="protein sequence ID" value="NML28042.1"/>
    <property type="molecule type" value="Genomic_DNA"/>
</dbReference>
<evidence type="ECO:0000313" key="3">
    <source>
        <dbReference type="Proteomes" id="UP000580043"/>
    </source>
</evidence>
<comment type="caution">
    <text evidence="2">The sequence shown here is derived from an EMBL/GenBank/DDBJ whole genome shotgun (WGS) entry which is preliminary data.</text>
</comment>